<evidence type="ECO:0000256" key="2">
    <source>
        <dbReference type="ARBA" id="ARBA00022679"/>
    </source>
</evidence>
<keyword evidence="2" id="KW-0808">Transferase</keyword>
<comment type="caution">
    <text evidence="8">The sequence shown here is derived from an EMBL/GenBank/DDBJ whole genome shotgun (WGS) entry which is preliminary data.</text>
</comment>
<dbReference type="InterPro" id="IPR008271">
    <property type="entry name" value="Ser/Thr_kinase_AS"/>
</dbReference>
<keyword evidence="6" id="KW-0040">ANK repeat</keyword>
<dbReference type="Pfam" id="PF00023">
    <property type="entry name" value="Ank"/>
    <property type="match status" value="1"/>
</dbReference>
<dbReference type="AlphaFoldDB" id="A0A9W8YYJ3"/>
<dbReference type="SMART" id="SM00220">
    <property type="entry name" value="S_TKc"/>
    <property type="match status" value="1"/>
</dbReference>
<reference evidence="8" key="1">
    <citation type="submission" date="2022-10" db="EMBL/GenBank/DDBJ databases">
        <title>Tapping the CABI collections for fungal endophytes: first genome assemblies for Collariella, Neodidymelliopsis, Ascochyta clinopodiicola, Didymella pomorum, Didymosphaeria variabile, Neocosmospora piperis and Neocucurbitaria cava.</title>
        <authorList>
            <person name="Hill R."/>
        </authorList>
    </citation>
    <scope>NUCLEOTIDE SEQUENCE</scope>
    <source>
        <strain evidence="8">IMI 355082</strain>
    </source>
</reference>
<evidence type="ECO:0000313" key="9">
    <source>
        <dbReference type="Proteomes" id="UP001140453"/>
    </source>
</evidence>
<keyword evidence="3" id="KW-0547">Nucleotide-binding</keyword>
<dbReference type="InterPro" id="IPR051681">
    <property type="entry name" value="Ser/Thr_Kinases-Pseudokinases"/>
</dbReference>
<dbReference type="Gene3D" id="1.25.40.10">
    <property type="entry name" value="Tetratricopeptide repeat domain"/>
    <property type="match status" value="1"/>
</dbReference>
<evidence type="ECO:0000256" key="1">
    <source>
        <dbReference type="ARBA" id="ARBA00005843"/>
    </source>
</evidence>
<gene>
    <name evidence="8" type="ORF">N0V93_003531</name>
</gene>
<feature type="domain" description="Protein kinase" evidence="7">
    <location>
        <begin position="1"/>
        <end position="229"/>
    </location>
</feature>
<feature type="repeat" description="ANK" evidence="6">
    <location>
        <begin position="432"/>
        <end position="464"/>
    </location>
</feature>
<dbReference type="SMART" id="SM00248">
    <property type="entry name" value="ANK"/>
    <property type="match status" value="3"/>
</dbReference>
<dbReference type="InterPro" id="IPR011009">
    <property type="entry name" value="Kinase-like_dom_sf"/>
</dbReference>
<dbReference type="SUPFAM" id="SSF81901">
    <property type="entry name" value="HCP-like"/>
    <property type="match status" value="1"/>
</dbReference>
<dbReference type="Gene3D" id="1.10.510.10">
    <property type="entry name" value="Transferase(Phosphotransferase) domain 1"/>
    <property type="match status" value="1"/>
</dbReference>
<dbReference type="SUPFAM" id="SSF56112">
    <property type="entry name" value="Protein kinase-like (PK-like)"/>
    <property type="match status" value="1"/>
</dbReference>
<dbReference type="EMBL" id="JAPEVB010000002">
    <property type="protein sequence ID" value="KAJ4394314.1"/>
    <property type="molecule type" value="Genomic_DNA"/>
</dbReference>
<dbReference type="OrthoDB" id="4062651at2759"/>
<keyword evidence="9" id="KW-1185">Reference proteome</keyword>
<dbReference type="PROSITE" id="PS50011">
    <property type="entry name" value="PROTEIN_KINASE_DOM"/>
    <property type="match status" value="1"/>
</dbReference>
<evidence type="ECO:0000256" key="5">
    <source>
        <dbReference type="ARBA" id="ARBA00022840"/>
    </source>
</evidence>
<dbReference type="PROSITE" id="PS00108">
    <property type="entry name" value="PROTEIN_KINASE_ST"/>
    <property type="match status" value="1"/>
</dbReference>
<dbReference type="PANTHER" id="PTHR44329:SF288">
    <property type="entry name" value="MITOGEN-ACTIVATED PROTEIN KINASE KINASE KINASE 20"/>
    <property type="match status" value="1"/>
</dbReference>
<feature type="repeat" description="ANK" evidence="6">
    <location>
        <begin position="465"/>
        <end position="500"/>
    </location>
</feature>
<dbReference type="GO" id="GO:0004674">
    <property type="term" value="F:protein serine/threonine kinase activity"/>
    <property type="evidence" value="ECO:0007669"/>
    <property type="project" value="TreeGrafter"/>
</dbReference>
<keyword evidence="4" id="KW-0418">Kinase</keyword>
<accession>A0A9W8YYJ3</accession>
<dbReference type="GO" id="GO:0005524">
    <property type="term" value="F:ATP binding"/>
    <property type="evidence" value="ECO:0007669"/>
    <property type="project" value="UniProtKB-KW"/>
</dbReference>
<organism evidence="8 9">
    <name type="scientific">Gnomoniopsis smithogilvyi</name>
    <dbReference type="NCBI Taxonomy" id="1191159"/>
    <lineage>
        <taxon>Eukaryota</taxon>
        <taxon>Fungi</taxon>
        <taxon>Dikarya</taxon>
        <taxon>Ascomycota</taxon>
        <taxon>Pezizomycotina</taxon>
        <taxon>Sordariomycetes</taxon>
        <taxon>Sordariomycetidae</taxon>
        <taxon>Diaporthales</taxon>
        <taxon>Gnomoniaceae</taxon>
        <taxon>Gnomoniopsis</taxon>
    </lineage>
</organism>
<dbReference type="Pfam" id="PF12796">
    <property type="entry name" value="Ank_2"/>
    <property type="match status" value="1"/>
</dbReference>
<keyword evidence="5" id="KW-0067">ATP-binding</keyword>
<dbReference type="PROSITE" id="PS50088">
    <property type="entry name" value="ANK_REPEAT"/>
    <property type="match status" value="3"/>
</dbReference>
<evidence type="ECO:0000313" key="8">
    <source>
        <dbReference type="EMBL" id="KAJ4394314.1"/>
    </source>
</evidence>
<dbReference type="InterPro" id="IPR011990">
    <property type="entry name" value="TPR-like_helical_dom_sf"/>
</dbReference>
<dbReference type="Pfam" id="PF07714">
    <property type="entry name" value="PK_Tyr_Ser-Thr"/>
    <property type="match status" value="1"/>
</dbReference>
<protein>
    <recommendedName>
        <fullName evidence="7">Protein kinase domain-containing protein</fullName>
    </recommendedName>
</protein>
<dbReference type="InterPro" id="IPR000719">
    <property type="entry name" value="Prot_kinase_dom"/>
</dbReference>
<evidence type="ECO:0000256" key="3">
    <source>
        <dbReference type="ARBA" id="ARBA00022741"/>
    </source>
</evidence>
<dbReference type="Proteomes" id="UP001140453">
    <property type="component" value="Unassembled WGS sequence"/>
</dbReference>
<comment type="similarity">
    <text evidence="1">Belongs to the protein kinase superfamily. TKL Ser/Thr protein kinase family.</text>
</comment>
<name>A0A9W8YYJ3_9PEZI</name>
<dbReference type="InterPro" id="IPR001245">
    <property type="entry name" value="Ser-Thr/Tyr_kinase_cat_dom"/>
</dbReference>
<proteinExistence type="inferred from homology"/>
<feature type="repeat" description="ANK" evidence="6">
    <location>
        <begin position="516"/>
        <end position="548"/>
    </location>
</feature>
<evidence type="ECO:0000256" key="6">
    <source>
        <dbReference type="PROSITE-ProRule" id="PRU00023"/>
    </source>
</evidence>
<dbReference type="PROSITE" id="PS50297">
    <property type="entry name" value="ANK_REP_REGION"/>
    <property type="match status" value="1"/>
</dbReference>
<evidence type="ECO:0000259" key="7">
    <source>
        <dbReference type="PROSITE" id="PS50011"/>
    </source>
</evidence>
<dbReference type="InterPro" id="IPR036770">
    <property type="entry name" value="Ankyrin_rpt-contain_sf"/>
</dbReference>
<dbReference type="PANTHER" id="PTHR44329">
    <property type="entry name" value="SERINE/THREONINE-PROTEIN KINASE TNNI3K-RELATED"/>
    <property type="match status" value="1"/>
</dbReference>
<dbReference type="Gene3D" id="1.25.40.20">
    <property type="entry name" value="Ankyrin repeat-containing domain"/>
    <property type="match status" value="1"/>
</dbReference>
<dbReference type="SUPFAM" id="SSF48403">
    <property type="entry name" value="Ankyrin repeat"/>
    <property type="match status" value="1"/>
</dbReference>
<dbReference type="InterPro" id="IPR002110">
    <property type="entry name" value="Ankyrin_rpt"/>
</dbReference>
<evidence type="ECO:0000256" key="4">
    <source>
        <dbReference type="ARBA" id="ARBA00022777"/>
    </source>
</evidence>
<sequence>MEMAELGTMNDLFHDDLDTLSGHLKLDLAVDIARGMQELEALGVVHGDLKASNVLIFSNPAGEGLTAKVSDFGFALRNFSWTRTGGESTEFKGASRLWVAPELESCFDEGVVTLDRLSRADVYTYGLLVWRLSLDGRTPFDDRRFATGLTGFESLLDETATLDGLAARMKEDGDRFLASVLASISDNDTEKDGTPSRFRAVISASVRFDPSHRSPSFGTILSVLGQPVLQDWAERSVATSSNALKYEIEAELNIPGSLLNKSLCFFLGFGVAPDFHQGLDFMTKAASQGDIRAKALVTRLHKACGQNEPPHIPSEEWLLEAASAGSSIAMEELRLLPKLDLHNAAYTTHSLSYRYGITGKHLKPELLRCLEKPFPDVGSLQHCMASISPYGWDAPEYMAHTTLHTIALAGVGGNIEPFLAGNTEDVNSRNLCQDTPLLCAVRSGHMDVAKALLSRGADPNHGGMFGETPLHHTVFLEPEIVRDSIQLLLDHGANIDTSSSGSEASGEEFLLEPNVHYGTPLMWAVQARRIDVVDELILHGADPTASQSAQGDDSLEVMFDLKQLTAEEQPIERAALNADAPMIKALFSGSTTNKQLLTNQFPRMNNIAKRTDFEFMYVKLISSIE</sequence>